<keyword evidence="1" id="KW-0472">Membrane</keyword>
<name>A2SLX3_METPP</name>
<protein>
    <recommendedName>
        <fullName evidence="2">NERD domain-containing protein</fullName>
    </recommendedName>
</protein>
<proteinExistence type="predicted"/>
<feature type="domain" description="NERD" evidence="2">
    <location>
        <begin position="145"/>
        <end position="265"/>
    </location>
</feature>
<reference evidence="3 4" key="1">
    <citation type="journal article" date="2007" name="J. Bacteriol.">
        <title>Whole-genome analysis of the methyl tert-butyl ether-degrading beta-proteobacterium Methylibium petroleiphilum PM1.</title>
        <authorList>
            <person name="Kane S.R."/>
            <person name="Chakicherla A.Y."/>
            <person name="Chain P.S.G."/>
            <person name="Schmidt R."/>
            <person name="Shin M.W."/>
            <person name="Legler T.C."/>
            <person name="Scow K.M."/>
            <person name="Larimer F.W."/>
            <person name="Lucas S.M."/>
            <person name="Richardson P.M."/>
            <person name="Hristova K.R."/>
        </authorList>
    </citation>
    <scope>NUCLEOTIDE SEQUENCE [LARGE SCALE GENOMIC DNA]</scope>
    <source>
        <strain evidence="4">ATCC BAA-1232 / LMG 22953 / PM1</strain>
    </source>
</reference>
<dbReference type="PROSITE" id="PS50965">
    <property type="entry name" value="NERD"/>
    <property type="match status" value="1"/>
</dbReference>
<accession>A2SLX3</accession>
<dbReference type="Proteomes" id="UP000000366">
    <property type="component" value="Chromosome"/>
</dbReference>
<evidence type="ECO:0000313" key="3">
    <source>
        <dbReference type="EMBL" id="ABM96562.1"/>
    </source>
</evidence>
<dbReference type="AlphaFoldDB" id="A2SLX3"/>
<dbReference type="KEGG" id="mpt:Mpe_A3609"/>
<dbReference type="InterPro" id="IPR011528">
    <property type="entry name" value="NERD"/>
</dbReference>
<dbReference type="EMBL" id="CP000555">
    <property type="protein sequence ID" value="ABM96562.1"/>
    <property type="molecule type" value="Genomic_DNA"/>
</dbReference>
<keyword evidence="4" id="KW-1185">Reference proteome</keyword>
<dbReference type="Pfam" id="PF08378">
    <property type="entry name" value="NERD"/>
    <property type="match status" value="1"/>
</dbReference>
<feature type="transmembrane region" description="Helical" evidence="1">
    <location>
        <begin position="113"/>
        <end position="134"/>
    </location>
</feature>
<sequence length="321" mass="35955">MRWQRSPSERRDTLMELILQQVVVIVGVLAACFAGPALAFGFLVMRKRRARARRRSPIGIDMLRGPGHTLREKLEEMNADVLTDVFVLMVMPLLLLATFLAQSHQRGQQGMLHLVPIYIVLALGVVFVVVYRLWKKGEQLDKLKAGYDAELAVGQELDQLMRQGAITFHDIPADNFNIDHVVVSSEGVFAVETKGFTKLKQGRGKADATVVFDGKLLKFPTWTTNDPLEQAVRQAAWLAKWLSSSVGTQVHVLPVVALPGWFVERTGRGEVRVYNGKELAGLLKSRRAQPLSPQDVQRVAHQIDQRCRTVAPKYAEEERAS</sequence>
<evidence type="ECO:0000259" key="2">
    <source>
        <dbReference type="PROSITE" id="PS50965"/>
    </source>
</evidence>
<keyword evidence="1" id="KW-0812">Transmembrane</keyword>
<dbReference type="STRING" id="420662.Mpe_A3609"/>
<gene>
    <name evidence="3" type="ordered locus">Mpe_A3609</name>
</gene>
<keyword evidence="1" id="KW-1133">Transmembrane helix</keyword>
<dbReference type="HOGENOM" id="CLU_079648_0_0_4"/>
<dbReference type="PROSITE" id="PS51257">
    <property type="entry name" value="PROKAR_LIPOPROTEIN"/>
    <property type="match status" value="1"/>
</dbReference>
<dbReference type="eggNOG" id="ENOG5032B6M">
    <property type="taxonomic scope" value="Bacteria"/>
</dbReference>
<evidence type="ECO:0000313" key="4">
    <source>
        <dbReference type="Proteomes" id="UP000000366"/>
    </source>
</evidence>
<organism evidence="3 4">
    <name type="scientific">Methylibium petroleiphilum (strain ATCC BAA-1232 / LMG 22953 / PM1)</name>
    <dbReference type="NCBI Taxonomy" id="420662"/>
    <lineage>
        <taxon>Bacteria</taxon>
        <taxon>Pseudomonadati</taxon>
        <taxon>Pseudomonadota</taxon>
        <taxon>Betaproteobacteria</taxon>
        <taxon>Burkholderiales</taxon>
        <taxon>Sphaerotilaceae</taxon>
        <taxon>Methylibium</taxon>
    </lineage>
</organism>
<feature type="transmembrane region" description="Helical" evidence="1">
    <location>
        <begin position="20"/>
        <end position="45"/>
    </location>
</feature>
<feature type="transmembrane region" description="Helical" evidence="1">
    <location>
        <begin position="81"/>
        <end position="101"/>
    </location>
</feature>
<evidence type="ECO:0000256" key="1">
    <source>
        <dbReference type="SAM" id="Phobius"/>
    </source>
</evidence>